<gene>
    <name evidence="1" type="ORF">AWC22_21040</name>
</gene>
<comment type="caution">
    <text evidence="1">The sequence shown here is derived from an EMBL/GenBank/DDBJ whole genome shotgun (WGS) entry which is preliminary data.</text>
</comment>
<organism evidence="1 2">
    <name type="scientific">Mycobacterium riyadhense</name>
    <dbReference type="NCBI Taxonomy" id="486698"/>
    <lineage>
        <taxon>Bacteria</taxon>
        <taxon>Bacillati</taxon>
        <taxon>Actinomycetota</taxon>
        <taxon>Actinomycetes</taxon>
        <taxon>Mycobacteriales</taxon>
        <taxon>Mycobacteriaceae</taxon>
        <taxon>Mycobacterium</taxon>
    </lineage>
</organism>
<name>A0A1X2CNE2_9MYCO</name>
<dbReference type="Proteomes" id="UP000193087">
    <property type="component" value="Unassembled WGS sequence"/>
</dbReference>
<dbReference type="STRING" id="486698.AWC22_21040"/>
<evidence type="ECO:0008006" key="3">
    <source>
        <dbReference type="Google" id="ProtNLM"/>
    </source>
</evidence>
<dbReference type="GeneID" id="93496483"/>
<evidence type="ECO:0000313" key="1">
    <source>
        <dbReference type="EMBL" id="ORW76849.1"/>
    </source>
</evidence>
<sequence>MERPDLYDPKINRSCAELCCHYGTLVDRARAGKPTTNRGWKADALCAGFVWRGREWSSLTQMQLAAVVWCRDVAGRRSCRPLQGASAMSVFVAVEVKSLILTGL</sequence>
<protein>
    <recommendedName>
        <fullName evidence="3">Transposase</fullName>
    </recommendedName>
</protein>
<reference evidence="1 2" key="1">
    <citation type="submission" date="2016-01" db="EMBL/GenBank/DDBJ databases">
        <title>The new phylogeny of the genus Mycobacterium.</title>
        <authorList>
            <person name="Tarcisio F."/>
            <person name="Conor M."/>
            <person name="Antonella G."/>
            <person name="Elisabetta G."/>
            <person name="Giulia F.S."/>
            <person name="Sara T."/>
            <person name="Anna F."/>
            <person name="Clotilde B."/>
            <person name="Roberto B."/>
            <person name="Veronica D.S."/>
            <person name="Fabio R."/>
            <person name="Monica P."/>
            <person name="Olivier J."/>
            <person name="Enrico T."/>
            <person name="Nicola S."/>
        </authorList>
    </citation>
    <scope>NUCLEOTIDE SEQUENCE [LARGE SCALE GENOMIC DNA]</scope>
    <source>
        <strain evidence="1 2">DSM 45176</strain>
    </source>
</reference>
<evidence type="ECO:0000313" key="2">
    <source>
        <dbReference type="Proteomes" id="UP000193087"/>
    </source>
</evidence>
<keyword evidence="2" id="KW-1185">Reference proteome</keyword>
<dbReference type="RefSeq" id="WP_239656696.1">
    <property type="nucleotide sequence ID" value="NZ_CAJMWJ010000001.1"/>
</dbReference>
<proteinExistence type="predicted"/>
<dbReference type="AlphaFoldDB" id="A0A1X2CNE2"/>
<accession>A0A1X2CNE2</accession>
<dbReference type="EMBL" id="LQPQ01000096">
    <property type="protein sequence ID" value="ORW76849.1"/>
    <property type="molecule type" value="Genomic_DNA"/>
</dbReference>